<dbReference type="EMBL" id="LC371242">
    <property type="protein sequence ID" value="BBC78192.1"/>
    <property type="molecule type" value="Genomic_DNA"/>
</dbReference>
<sequence length="112" mass="13548">MIIETLYMYYRNSREIWKTEKFFLFLLCSIIFSTLTAITVYTGLETIFKVEDSGILVWSFIVSGFYVWAHWIYRWCWWVKMDSSCQVHSQDGWIGKQFKETKEAKKQKKSRS</sequence>
<dbReference type="Proteomes" id="UP000250157">
    <property type="component" value="Segment"/>
</dbReference>
<feature type="transmembrane region" description="Helical" evidence="1">
    <location>
        <begin position="55"/>
        <end position="73"/>
    </location>
</feature>
<dbReference type="KEGG" id="vg:65108331"/>
<dbReference type="RefSeq" id="YP_010090839.1">
    <property type="nucleotide sequence ID" value="NC_055721.1"/>
</dbReference>
<evidence type="ECO:0000313" key="3">
    <source>
        <dbReference type="Proteomes" id="UP000250157"/>
    </source>
</evidence>
<protein>
    <submittedName>
        <fullName evidence="2">Uncharacterized protein</fullName>
    </submittedName>
</protein>
<evidence type="ECO:0000313" key="2">
    <source>
        <dbReference type="EMBL" id="BBC78192.1"/>
    </source>
</evidence>
<organism evidence="2 3">
    <name type="scientific">Escherichia phage EcS1</name>
    <dbReference type="NCBI Taxonomy" id="2083276"/>
    <lineage>
        <taxon>Viruses</taxon>
        <taxon>Duplodnaviria</taxon>
        <taxon>Heunggongvirae</taxon>
        <taxon>Uroviricota</taxon>
        <taxon>Caudoviricetes</taxon>
        <taxon>Pantevenvirales</taxon>
        <taxon>Straboviridae</taxon>
        <taxon>Tevenvirinae</taxon>
        <taxon>Kagamiyamavirus</taxon>
        <taxon>Kagamiyamavirus ecs1</taxon>
    </lineage>
</organism>
<accession>A0A2Z5ZCR1</accession>
<evidence type="ECO:0000256" key="1">
    <source>
        <dbReference type="SAM" id="Phobius"/>
    </source>
</evidence>
<keyword evidence="1" id="KW-0472">Membrane</keyword>
<keyword evidence="3" id="KW-1185">Reference proteome</keyword>
<feature type="transmembrane region" description="Helical" evidence="1">
    <location>
        <begin position="21"/>
        <end position="43"/>
    </location>
</feature>
<dbReference type="GeneID" id="65108331"/>
<keyword evidence="1" id="KW-0812">Transmembrane</keyword>
<name>A0A2Z5ZCR1_9CAUD</name>
<proteinExistence type="predicted"/>
<keyword evidence="1" id="KW-1133">Transmembrane helix</keyword>
<reference evidence="2 3" key="1">
    <citation type="submission" date="2018-02" db="EMBL/GenBank/DDBJ databases">
        <title>Full genome sequencing of a novel polyvalent bacteriophage as one of T4-Family member.</title>
        <authorList>
            <person name="Kawasaki T."/>
            <person name="Saad A.M."/>
            <person name="Yamada T."/>
        </authorList>
    </citation>
    <scope>NUCLEOTIDE SEQUENCE [LARGE SCALE GENOMIC DNA]</scope>
    <source>
        <strain evidence="2 3">EcS1</strain>
    </source>
</reference>